<proteinExistence type="predicted"/>
<evidence type="ECO:0008006" key="3">
    <source>
        <dbReference type="Google" id="ProtNLM"/>
    </source>
</evidence>
<name>B1VVI1_STRGG</name>
<dbReference type="InterPro" id="IPR009351">
    <property type="entry name" value="AlkZ-like"/>
</dbReference>
<evidence type="ECO:0000313" key="2">
    <source>
        <dbReference type="Proteomes" id="UP000001685"/>
    </source>
</evidence>
<dbReference type="PANTHER" id="PTHR38479:SF2">
    <property type="entry name" value="WINGED HELIX DNA-BINDING DOMAIN-CONTAINING PROTEIN"/>
    <property type="match status" value="1"/>
</dbReference>
<dbReference type="KEGG" id="sgr:SGR_1336"/>
<dbReference type="Pfam" id="PF06224">
    <property type="entry name" value="AlkZ-like"/>
    <property type="match status" value="1"/>
</dbReference>
<evidence type="ECO:0000313" key="1">
    <source>
        <dbReference type="EMBL" id="BAG18165.1"/>
    </source>
</evidence>
<sequence length="381" mass="42073">MRTMAAKTHRTAPPPAVLSARALNRATLERQLLLRRSTMSAGEAVTHLVGLQAQNTKPPYFQLYARLADFDPGELSALMESRQAVRIVSLRSTLHTHTADDALTLVPLVRAPRDRELRGFGRGLEGVDLDRLAAVAEAFVQERPRPLGELRAELLTHWPDADPLALTVAARCLLPLVQATPRGLWGRGGQVALTTVEHWLGRSAEPAPALDATVLRYLGAFGPASVMDFQSWAGLTRTKEVFERLRPRLLTFRDERGTELFDLPDGPRPDPGTPAPPRFLPEFDNLLLGHADRTRVIPDVNKGRNGKGNQTYGSVLVDGFLDALWRVDREGGTAVLTVQPLRRPTRAQRTEITEEAARMLAVMTDATDHDVRFGTFLDFGD</sequence>
<organism evidence="1 2">
    <name type="scientific">Streptomyces griseus subsp. griseus (strain JCM 4626 / CBS 651.72 / NBRC 13350 / KCC S-0626 / ISP 5235)</name>
    <dbReference type="NCBI Taxonomy" id="455632"/>
    <lineage>
        <taxon>Bacteria</taxon>
        <taxon>Bacillati</taxon>
        <taxon>Actinomycetota</taxon>
        <taxon>Actinomycetes</taxon>
        <taxon>Kitasatosporales</taxon>
        <taxon>Streptomycetaceae</taxon>
        <taxon>Streptomyces</taxon>
    </lineage>
</organism>
<dbReference type="AlphaFoldDB" id="B1VVI1"/>
<accession>B1VVI1</accession>
<reference evidence="2" key="1">
    <citation type="journal article" date="2008" name="J. Bacteriol.">
        <title>Genome sequence of the streptomycin-producing microorganism Streptomyces griseus IFO 13350.</title>
        <authorList>
            <person name="Ohnishi Y."/>
            <person name="Ishikawa J."/>
            <person name="Hara H."/>
            <person name="Suzuki H."/>
            <person name="Ikenoya M."/>
            <person name="Ikeda H."/>
            <person name="Yamashita A."/>
            <person name="Hattori M."/>
            <person name="Horinouchi S."/>
        </authorList>
    </citation>
    <scope>NUCLEOTIDE SEQUENCE [LARGE SCALE GENOMIC DNA]</scope>
    <source>
        <strain evidence="2">JCM 4626 / NBRC 13350</strain>
    </source>
</reference>
<dbReference type="Proteomes" id="UP000001685">
    <property type="component" value="Chromosome"/>
</dbReference>
<protein>
    <recommendedName>
        <fullName evidence="3">DUF1006 domain containing protein</fullName>
    </recommendedName>
</protein>
<dbReference type="HOGENOM" id="CLU_047003_2_0_11"/>
<gene>
    <name evidence="1" type="ordered locus">SGR_1336</name>
</gene>
<dbReference type="EMBL" id="AP009493">
    <property type="protein sequence ID" value="BAG18165.1"/>
    <property type="molecule type" value="Genomic_DNA"/>
</dbReference>
<dbReference type="PANTHER" id="PTHR38479">
    <property type="entry name" value="LMO0824 PROTEIN"/>
    <property type="match status" value="1"/>
</dbReference>
<dbReference type="eggNOG" id="COG3214">
    <property type="taxonomic scope" value="Bacteria"/>
</dbReference>